<comment type="caution">
    <text evidence="1">The sequence shown here is derived from an EMBL/GenBank/DDBJ whole genome shotgun (WGS) entry which is preliminary data.</text>
</comment>
<dbReference type="Gene3D" id="3.30.559.30">
    <property type="entry name" value="Nonribosomal peptide synthetase, condensation domain"/>
    <property type="match status" value="1"/>
</dbReference>
<dbReference type="RefSeq" id="WP_211800901.1">
    <property type="nucleotide sequence ID" value="NZ_JAGSCS010000007.1"/>
</dbReference>
<dbReference type="Gene3D" id="3.30.559.10">
    <property type="entry name" value="Chloramphenicol acetyltransferase-like domain"/>
    <property type="match status" value="1"/>
</dbReference>
<dbReference type="PANTHER" id="PTHR28037:SF1">
    <property type="entry name" value="ALCOHOL O-ACETYLTRANSFERASE 1-RELATED"/>
    <property type="match status" value="1"/>
</dbReference>
<evidence type="ECO:0000313" key="1">
    <source>
        <dbReference type="EMBL" id="MBR0576117.1"/>
    </source>
</evidence>
<dbReference type="Pfam" id="PF07247">
    <property type="entry name" value="AATase"/>
    <property type="match status" value="1"/>
</dbReference>
<dbReference type="InterPro" id="IPR023213">
    <property type="entry name" value="CAT-like_dom_sf"/>
</dbReference>
<evidence type="ECO:0000313" key="2">
    <source>
        <dbReference type="Proteomes" id="UP000675379"/>
    </source>
</evidence>
<dbReference type="InterPro" id="IPR010828">
    <property type="entry name" value="Atf2/Sli1-like"/>
</dbReference>
<gene>
    <name evidence="1" type="ORF">KCG48_07150</name>
</gene>
<dbReference type="AlphaFoldDB" id="A0A941HRD6"/>
<organism evidence="1 2">
    <name type="scientific">Proteiniclasticum sediminis</name>
    <dbReference type="NCBI Taxonomy" id="2804028"/>
    <lineage>
        <taxon>Bacteria</taxon>
        <taxon>Bacillati</taxon>
        <taxon>Bacillota</taxon>
        <taxon>Clostridia</taxon>
        <taxon>Eubacteriales</taxon>
        <taxon>Clostridiaceae</taxon>
        <taxon>Proteiniclasticum</taxon>
    </lineage>
</organism>
<protein>
    <recommendedName>
        <fullName evidence="3">Alcohol acetyltransferase</fullName>
    </recommendedName>
</protein>
<name>A0A941HRD6_9CLOT</name>
<dbReference type="PANTHER" id="PTHR28037">
    <property type="entry name" value="ALCOHOL O-ACETYLTRANSFERASE 1-RELATED"/>
    <property type="match status" value="1"/>
</dbReference>
<proteinExistence type="predicted"/>
<evidence type="ECO:0008006" key="3">
    <source>
        <dbReference type="Google" id="ProtNLM"/>
    </source>
</evidence>
<dbReference type="InterPro" id="IPR052058">
    <property type="entry name" value="Alcohol_O-acetyltransferase"/>
</dbReference>
<keyword evidence="2" id="KW-1185">Reference proteome</keyword>
<sequence>MARKNWVRLDNASKIFVATMSSKDSKVFRITAELKDEVVPELLQEALDVTYEHFPLYHSVLRRGIFWYYLEDSDLTPKVQPDRQNPAQPLYQFESRNLLFRVLYDRQRVHLEVFHTLSDGTGALWFLENLLHHYILRRYAADFQHKELLPEGRESVRKLLDDSFARYFSRTKPFTLTTPAKATLSTVTGAGKAVGKLVYHVGESVVGQSPAKERVYRVRGRRTPDNRMRLVEGRMPVKPVLALAKAQETTLTVYLTALYMLAAVQEAPVRKDGWTVAVTVPVNLRAFFPSTSARNFFSTIRVSYHFQEEERGEEVLKKVIVSLNHQFSEQIVRERLKEKSVNLKAYEEQPVLRIMPRPVKDLILKILNAKNNRTLTLGISNLGRVAFHPDIDPYIGNLYAMTSAVRPQFLTVSHGETLTITWISPYVDTEIEKTMIRMLTQKGVAVTVAANRVDLRHEEEGESS</sequence>
<accession>A0A941HRD6</accession>
<dbReference type="Proteomes" id="UP000675379">
    <property type="component" value="Unassembled WGS sequence"/>
</dbReference>
<reference evidence="1" key="1">
    <citation type="submission" date="2021-04" db="EMBL/GenBank/DDBJ databases">
        <title>Proteiniclasticum sedimins sp. nov., an obligate anaerobic bacterium isolated from anaerobic sludge.</title>
        <authorList>
            <person name="Liu J."/>
        </authorList>
    </citation>
    <scope>NUCLEOTIDE SEQUENCE</scope>
    <source>
        <strain evidence="1">BAD-10</strain>
    </source>
</reference>
<dbReference type="EMBL" id="JAGSCS010000007">
    <property type="protein sequence ID" value="MBR0576117.1"/>
    <property type="molecule type" value="Genomic_DNA"/>
</dbReference>